<dbReference type="PANTHER" id="PTHR30469:SF12">
    <property type="entry name" value="MULTIDRUG RESISTANCE PROTEIN MDTA"/>
    <property type="match status" value="1"/>
</dbReference>
<gene>
    <name evidence="3" type="ORF">CWB96_12430</name>
    <name evidence="2" type="ORF">CWB97_16130</name>
</gene>
<dbReference type="Gene3D" id="2.40.50.100">
    <property type="match status" value="1"/>
</dbReference>
<dbReference type="GO" id="GO:0015562">
    <property type="term" value="F:efflux transmembrane transporter activity"/>
    <property type="evidence" value="ECO:0007669"/>
    <property type="project" value="TreeGrafter"/>
</dbReference>
<reference evidence="3 5" key="1">
    <citation type="submission" date="2017-12" db="EMBL/GenBank/DDBJ databases">
        <authorList>
            <person name="Paulsen S."/>
            <person name="Gram L.K."/>
        </authorList>
    </citation>
    <scope>NUCLEOTIDE SEQUENCE [LARGE SCALE GENOMIC DNA]</scope>
    <source>
        <strain evidence="3 5">S2231</strain>
        <strain evidence="2">S2233</strain>
    </source>
</reference>
<dbReference type="Proteomes" id="UP000307706">
    <property type="component" value="Unassembled WGS sequence"/>
</dbReference>
<dbReference type="Proteomes" id="UP000305730">
    <property type="component" value="Unassembled WGS sequence"/>
</dbReference>
<comment type="caution">
    <text evidence="3">The sequence shown here is derived from an EMBL/GenBank/DDBJ whole genome shotgun (WGS) entry which is preliminary data.</text>
</comment>
<dbReference type="Gene3D" id="2.40.30.170">
    <property type="match status" value="1"/>
</dbReference>
<dbReference type="EMBL" id="PNCK01000064">
    <property type="protein sequence ID" value="TMP40997.1"/>
    <property type="molecule type" value="Genomic_DNA"/>
</dbReference>
<keyword evidence="4" id="KW-1185">Reference proteome</keyword>
<accession>A0A5S3XNA4</accession>
<dbReference type="EMBL" id="PNCL01000059">
    <property type="protein sequence ID" value="TMP58127.1"/>
    <property type="molecule type" value="Genomic_DNA"/>
</dbReference>
<evidence type="ECO:0000256" key="1">
    <source>
        <dbReference type="ARBA" id="ARBA00009477"/>
    </source>
</evidence>
<dbReference type="AlphaFoldDB" id="A0A5S3XNA4"/>
<dbReference type="GO" id="GO:1990281">
    <property type="term" value="C:efflux pump complex"/>
    <property type="evidence" value="ECO:0007669"/>
    <property type="project" value="TreeGrafter"/>
</dbReference>
<sequence>MNMKFTKVAVLPTSILLFLIVSFVLMSSLSNADEKPTLHVKNSHISTTTIEKVDHTVMFKAYGEIQPGEVTQLSTRVSGNVEYWSPKLVTGGVLNEGEVLYQLEDSQYQADYKSAEADLLNAKAALEEELGKGKVAEIELERINSDEQNSLFLRKPQIKSAYAAVRSAEAKMISVQKNLEYTVGRAPFDALVIDKKIGRGQFVAQGANIATLYNVDSAEIDIPIARFDRQFLRDNVQGVQAHVSLLDSPLVGVAALSRKVNLVDSTTRSYRVVAKVEGMLEKGSSNAFLQFGDFVQVEFAGKTLAGVYKIPEEFIDKGSLWVVNNGHLQLRKVNVLRNENGFAIVTSGIEASDAMVNTLPDYPYVGMPVDVVLSDSLAVR</sequence>
<name>A0A5S3XNA4_9GAMM</name>
<organism evidence="3 5">
    <name type="scientific">Pseudoalteromonas citrea</name>
    <dbReference type="NCBI Taxonomy" id="43655"/>
    <lineage>
        <taxon>Bacteria</taxon>
        <taxon>Pseudomonadati</taxon>
        <taxon>Pseudomonadota</taxon>
        <taxon>Gammaproteobacteria</taxon>
        <taxon>Alteromonadales</taxon>
        <taxon>Pseudoalteromonadaceae</taxon>
        <taxon>Pseudoalteromonas</taxon>
    </lineage>
</organism>
<dbReference type="SUPFAM" id="SSF111369">
    <property type="entry name" value="HlyD-like secretion proteins"/>
    <property type="match status" value="1"/>
</dbReference>
<proteinExistence type="inferred from homology"/>
<reference evidence="4 5" key="2">
    <citation type="submission" date="2019-06" db="EMBL/GenBank/DDBJ databases">
        <title>Co-occurence of chitin degradation, pigmentation and bioactivity in marine Pseudoalteromonas.</title>
        <authorList>
            <person name="Sonnenschein E.C."/>
            <person name="Bech P.K."/>
        </authorList>
    </citation>
    <scope>NUCLEOTIDE SEQUENCE [LARGE SCALE GENOMIC DNA]</scope>
    <source>
        <strain evidence="5">S2231</strain>
        <strain evidence="2 4">S2233</strain>
    </source>
</reference>
<evidence type="ECO:0000313" key="3">
    <source>
        <dbReference type="EMBL" id="TMP58127.1"/>
    </source>
</evidence>
<dbReference type="Gene3D" id="1.10.287.470">
    <property type="entry name" value="Helix hairpin bin"/>
    <property type="match status" value="1"/>
</dbReference>
<dbReference type="PANTHER" id="PTHR30469">
    <property type="entry name" value="MULTIDRUG RESISTANCE PROTEIN MDTA"/>
    <property type="match status" value="1"/>
</dbReference>
<reference evidence="3" key="3">
    <citation type="submission" date="2019-09" db="EMBL/GenBank/DDBJ databases">
        <title>Co-occurence of chitin degradation, pigmentation and bioactivity in marine Pseudoalteromonas.</title>
        <authorList>
            <person name="Sonnenschein E.C."/>
            <person name="Bech P.K."/>
        </authorList>
    </citation>
    <scope>NUCLEOTIDE SEQUENCE</scope>
    <source>
        <strain evidence="3">S2231</strain>
    </source>
</reference>
<evidence type="ECO:0000313" key="5">
    <source>
        <dbReference type="Proteomes" id="UP000307706"/>
    </source>
</evidence>
<dbReference type="InterPro" id="IPR006143">
    <property type="entry name" value="RND_pump_MFP"/>
</dbReference>
<evidence type="ECO:0000313" key="4">
    <source>
        <dbReference type="Proteomes" id="UP000305730"/>
    </source>
</evidence>
<evidence type="ECO:0000313" key="2">
    <source>
        <dbReference type="EMBL" id="TMP40997.1"/>
    </source>
</evidence>
<dbReference type="NCBIfam" id="TIGR01730">
    <property type="entry name" value="RND_mfp"/>
    <property type="match status" value="1"/>
</dbReference>
<protein>
    <submittedName>
        <fullName evidence="3">Efflux RND transporter periplasmic adaptor subunit</fullName>
    </submittedName>
</protein>
<dbReference type="RefSeq" id="WP_138597787.1">
    <property type="nucleotide sequence ID" value="NZ_PNCK01000064.1"/>
</dbReference>
<comment type="similarity">
    <text evidence="1">Belongs to the membrane fusion protein (MFP) (TC 8.A.1) family.</text>
</comment>
<dbReference type="OrthoDB" id="5730196at2"/>